<gene>
    <name evidence="1" type="ORF">BKA21_001695</name>
</gene>
<comment type="caution">
    <text evidence="1">The sequence shown here is derived from an EMBL/GenBank/DDBJ whole genome shotgun (WGS) entry which is preliminary data.</text>
</comment>
<dbReference type="RefSeq" id="WP_140457823.1">
    <property type="nucleotide sequence ID" value="NZ_BAABFI010000002.1"/>
</dbReference>
<evidence type="ECO:0000313" key="1">
    <source>
        <dbReference type="EMBL" id="NYD86146.1"/>
    </source>
</evidence>
<dbReference type="Proteomes" id="UP000577956">
    <property type="component" value="Unassembled WGS sequence"/>
</dbReference>
<reference evidence="1 2" key="1">
    <citation type="submission" date="2020-07" db="EMBL/GenBank/DDBJ databases">
        <title>Sequencing the genomes of 1000 actinobacteria strains.</title>
        <authorList>
            <person name="Klenk H.-P."/>
        </authorList>
    </citation>
    <scope>NUCLEOTIDE SEQUENCE [LARGE SCALE GENOMIC DNA]</scope>
    <source>
        <strain evidence="1 2">DSM 24482</strain>
    </source>
</reference>
<organism evidence="1 2">
    <name type="scientific">Cellulomonas oligotrophica</name>
    <dbReference type="NCBI Taxonomy" id="931536"/>
    <lineage>
        <taxon>Bacteria</taxon>
        <taxon>Bacillati</taxon>
        <taxon>Actinomycetota</taxon>
        <taxon>Actinomycetes</taxon>
        <taxon>Micrococcales</taxon>
        <taxon>Cellulomonadaceae</taxon>
        <taxon>Cellulomonas</taxon>
    </lineage>
</organism>
<evidence type="ECO:0000313" key="2">
    <source>
        <dbReference type="Proteomes" id="UP000577956"/>
    </source>
</evidence>
<proteinExistence type="predicted"/>
<protein>
    <submittedName>
        <fullName evidence="1">Uncharacterized protein</fullName>
    </submittedName>
</protein>
<accession>A0A7Y9FHQ0</accession>
<sequence>MDYLTGVGALREDVAALVGELLSTDDPARAAGLTGLIESAVAPVSGGLADDTPAVVTAVVAGLPRTGAASRPEALLLLSQIVGSIEASGSQPAAEAGRLVEGALPMIGALIETGTEAEIAQGVDLMSMASTLSRPAAEQAVFHLSRIAATADGQIKASAEREIDEVRRGLADGRAD</sequence>
<name>A0A7Y9FHQ0_9CELL</name>
<dbReference type="EMBL" id="JACCBK010000001">
    <property type="protein sequence ID" value="NYD86146.1"/>
    <property type="molecule type" value="Genomic_DNA"/>
</dbReference>
<dbReference type="AlphaFoldDB" id="A0A7Y9FHQ0"/>